<evidence type="ECO:0000256" key="4">
    <source>
        <dbReference type="HAMAP-Rule" id="MF_00951"/>
    </source>
</evidence>
<dbReference type="GO" id="GO:0003677">
    <property type="term" value="F:DNA binding"/>
    <property type="evidence" value="ECO:0007669"/>
    <property type="project" value="UniProtKB-UniRule"/>
</dbReference>
<feature type="domain" description="NusG-like N-terminal" evidence="5">
    <location>
        <begin position="1"/>
        <end position="100"/>
    </location>
</feature>
<dbReference type="SMART" id="SM00738">
    <property type="entry name" value="NGN"/>
    <property type="match status" value="1"/>
</dbReference>
<comment type="function">
    <text evidence="4">Enhances distal genes transcription elongation in a specialized subset of operons that encode extracytoplasmic components.</text>
</comment>
<dbReference type="InterPro" id="IPR010215">
    <property type="entry name" value="Transcription_antiterm_RfaH"/>
</dbReference>
<dbReference type="GO" id="GO:0006354">
    <property type="term" value="P:DNA-templated transcription elongation"/>
    <property type="evidence" value="ECO:0007669"/>
    <property type="project" value="InterPro"/>
</dbReference>
<dbReference type="KEGG" id="opf:CBP31_05640"/>
<dbReference type="InterPro" id="IPR036735">
    <property type="entry name" value="NGN_dom_sf"/>
</dbReference>
<dbReference type="NCBIfam" id="TIGR01955">
    <property type="entry name" value="RfaH"/>
    <property type="match status" value="1"/>
</dbReference>
<keyword evidence="7" id="KW-1185">Reference proteome</keyword>
<dbReference type="CDD" id="cd09892">
    <property type="entry name" value="NGN_SP_RfaH"/>
    <property type="match status" value="1"/>
</dbReference>
<reference evidence="6 7" key="1">
    <citation type="journal article" date="2014" name="Int. J. Syst. Evol. Microbiol.">
        <title>Oceanisphaera profunda sp. nov., a marine bacterium isolated from deep-sea sediment, and emended description of the genus Oceanisphaera.</title>
        <authorList>
            <person name="Xu Z."/>
            <person name="Zhang X.Y."/>
            <person name="Su H.N."/>
            <person name="Yu Z.C."/>
            <person name="Liu C."/>
            <person name="Li H."/>
            <person name="Chen X.L."/>
            <person name="Song X.Y."/>
            <person name="Xie B.B."/>
            <person name="Qin Q.L."/>
            <person name="Zhou B.C."/>
            <person name="Shi M."/>
            <person name="Huang Y."/>
            <person name="Zhang Y.Z."/>
        </authorList>
    </citation>
    <scope>NUCLEOTIDE SEQUENCE [LARGE SCALE GENOMIC DNA]</scope>
    <source>
        <strain evidence="6 7">SM1222</strain>
    </source>
</reference>
<evidence type="ECO:0000256" key="2">
    <source>
        <dbReference type="ARBA" id="ARBA00023015"/>
    </source>
</evidence>
<dbReference type="GO" id="GO:0001073">
    <property type="term" value="F:transcription antitermination factor activity, DNA binding"/>
    <property type="evidence" value="ECO:0007669"/>
    <property type="project" value="UniProtKB-UniRule"/>
</dbReference>
<keyword evidence="1 4" id="KW-0889">Transcription antitermination</keyword>
<dbReference type="Gene3D" id="3.30.70.940">
    <property type="entry name" value="NusG, N-terminal domain"/>
    <property type="match status" value="1"/>
</dbReference>
<dbReference type="RefSeq" id="WP_087035319.1">
    <property type="nucleotide sequence ID" value="NZ_CP021377.1"/>
</dbReference>
<evidence type="ECO:0000259" key="5">
    <source>
        <dbReference type="SMART" id="SM00738"/>
    </source>
</evidence>
<dbReference type="GO" id="GO:0005829">
    <property type="term" value="C:cytosol"/>
    <property type="evidence" value="ECO:0007669"/>
    <property type="project" value="TreeGrafter"/>
</dbReference>
<dbReference type="Proteomes" id="UP000243937">
    <property type="component" value="Chromosome"/>
</dbReference>
<comment type="subunit">
    <text evidence="4">Interacts with both the nontemplate DNA and the RNA polymerase (RNAP).</text>
</comment>
<dbReference type="HAMAP" id="MF_00951">
    <property type="entry name" value="RfaH"/>
    <property type="match status" value="1"/>
</dbReference>
<dbReference type="OrthoDB" id="9790639at2"/>
<dbReference type="PANTHER" id="PTHR30265">
    <property type="entry name" value="RHO-INTERACTING TRANSCRIPTION TERMINATION FACTOR NUSG"/>
    <property type="match status" value="1"/>
</dbReference>
<sequence>MQKWYVAQCRPREEERALQNLNNQGIEAFYPYAEVKKRVSRKLVTRVEALFPGYIFVLADLEIVSSTTIGSTRGVRSLVRFGGGPCEVPSELVYDLMAHCDSDALRDKLSDEPKAGERVRIEQGPFTGLEAIYLEADGDMRAILLLTLLQKETSTSFGNEEFSRLSKNS</sequence>
<dbReference type="EMBL" id="CP021377">
    <property type="protein sequence ID" value="ART82173.1"/>
    <property type="molecule type" value="Genomic_DNA"/>
</dbReference>
<dbReference type="SUPFAM" id="SSF82679">
    <property type="entry name" value="N-utilization substance G protein NusG, N-terminal domain"/>
    <property type="match status" value="1"/>
</dbReference>
<comment type="similarity">
    <text evidence="4">Belongs to the RfaH family.</text>
</comment>
<dbReference type="InterPro" id="IPR006645">
    <property type="entry name" value="NGN-like_dom"/>
</dbReference>
<gene>
    <name evidence="4" type="primary">rfaH</name>
    <name evidence="6" type="ORF">CBP31_05640</name>
</gene>
<proteinExistence type="inferred from homology"/>
<evidence type="ECO:0000256" key="3">
    <source>
        <dbReference type="ARBA" id="ARBA00023163"/>
    </source>
</evidence>
<evidence type="ECO:0000313" key="6">
    <source>
        <dbReference type="EMBL" id="ART82173.1"/>
    </source>
</evidence>
<dbReference type="InterPro" id="IPR043425">
    <property type="entry name" value="NusG-like"/>
</dbReference>
<organism evidence="6 7">
    <name type="scientific">Oceanisphaera profunda</name>
    <dbReference type="NCBI Taxonomy" id="1416627"/>
    <lineage>
        <taxon>Bacteria</taxon>
        <taxon>Pseudomonadati</taxon>
        <taxon>Pseudomonadota</taxon>
        <taxon>Gammaproteobacteria</taxon>
        <taxon>Aeromonadales</taxon>
        <taxon>Aeromonadaceae</taxon>
        <taxon>Oceanisphaera</taxon>
    </lineage>
</organism>
<keyword evidence="2 4" id="KW-0805">Transcription regulation</keyword>
<evidence type="ECO:0000313" key="7">
    <source>
        <dbReference type="Proteomes" id="UP000243937"/>
    </source>
</evidence>
<dbReference type="Pfam" id="PF02357">
    <property type="entry name" value="NusG"/>
    <property type="match status" value="1"/>
</dbReference>
<protein>
    <recommendedName>
        <fullName evidence="4">Transcription antitermination protein RfaH</fullName>
    </recommendedName>
</protein>
<keyword evidence="3 4" id="KW-0804">Transcription</keyword>
<dbReference type="NCBIfam" id="NF006534">
    <property type="entry name" value="PRK09014.1"/>
    <property type="match status" value="1"/>
</dbReference>
<evidence type="ECO:0000256" key="1">
    <source>
        <dbReference type="ARBA" id="ARBA00022814"/>
    </source>
</evidence>
<name>A0A1Y0D3S2_9GAMM</name>
<accession>A0A1Y0D3S2</accession>
<dbReference type="PANTHER" id="PTHR30265:SF7">
    <property type="entry name" value="TRANSCRIPTION ANTITERMINATION PROTEIN RFAH"/>
    <property type="match status" value="1"/>
</dbReference>
<dbReference type="AlphaFoldDB" id="A0A1Y0D3S2"/>
<keyword evidence="4" id="KW-0238">DNA-binding</keyword>